<dbReference type="InterPro" id="IPR050469">
    <property type="entry name" value="Diguanylate_Cyclase"/>
</dbReference>
<dbReference type="Pfam" id="PF00990">
    <property type="entry name" value="GGDEF"/>
    <property type="match status" value="1"/>
</dbReference>
<sequence length="687" mass="75494">MLAVLHRAFARSRSHALALALCAASALAFADDALSLDQRIAEIRELNRFVPERALPKLEALEAQARKAPLTQRIEFLNQLAMARHGLGHHGQSFALANELIALGREYDHAGALAKGLLMQGYSAFAQHRPGEAHRLVWEAEKLANTTDDIDLRVRAAISSGESHAEEGNLPRALERLQGAAALARAQGEPVHVVMALNSLVRLYAQMREPEKGFVLLDEALAAAEKARSPGRMATIRNAEYGLAIDTGQRERALRALQEGLALERSIGANKRVVVSLINLSDFYLKTGDFKHAASYAEQALAAVGPLNDRALDATAHLNLGQAYLGTGRLAEGKRQIEMGMAGYEEIGDKPELQTALVEYGLALERAGDLAGALQAYHRERKISNELFERRRQQAMLDLQEKYEGDKKQRQIELLRSENLIKSTEIDNRRLQQRVWWLLVAVFALAATVVGLLYRKVRHANAQLHEKNRELKQQSVRDPLTGLYNRRHFLEYMRTPPEAQAPGGAPAGALFLLDVDHFKNINDTYGHAAGDAVLTTIAARLCEILRETDMIVRWGGEEFLAYLPTAPAGKSGLDEVAERILAGIGATVVDHGGMALSVNVSIGYAPFPLSVGKQSLAWERVVNLVDMALYLAKSHGRNRAYGVRGFADDRLASIDAIEQNLEHAWRAGQVDLSVVMGERDLPRAANG</sequence>
<evidence type="ECO:0000259" key="6">
    <source>
        <dbReference type="PROSITE" id="PS50887"/>
    </source>
</evidence>
<dbReference type="FunFam" id="3.30.70.270:FF:000001">
    <property type="entry name" value="Diguanylate cyclase domain protein"/>
    <property type="match status" value="1"/>
</dbReference>
<dbReference type="GO" id="GO:0005886">
    <property type="term" value="C:plasma membrane"/>
    <property type="evidence" value="ECO:0007669"/>
    <property type="project" value="TreeGrafter"/>
</dbReference>
<dbReference type="InterPro" id="IPR000160">
    <property type="entry name" value="GGDEF_dom"/>
</dbReference>
<dbReference type="Gene3D" id="3.30.70.270">
    <property type="match status" value="1"/>
</dbReference>
<keyword evidence="4" id="KW-0812">Transmembrane</keyword>
<accession>A0A1S2NDY0</accession>
<evidence type="ECO:0000256" key="4">
    <source>
        <dbReference type="SAM" id="Phobius"/>
    </source>
</evidence>
<keyword evidence="5" id="KW-0732">Signal</keyword>
<dbReference type="EC" id="2.7.7.65" evidence="1"/>
<dbReference type="GO" id="GO:0043709">
    <property type="term" value="P:cell adhesion involved in single-species biofilm formation"/>
    <property type="evidence" value="ECO:0007669"/>
    <property type="project" value="TreeGrafter"/>
</dbReference>
<feature type="domain" description="GGDEF" evidence="6">
    <location>
        <begin position="506"/>
        <end position="645"/>
    </location>
</feature>
<dbReference type="SUPFAM" id="SSF48452">
    <property type="entry name" value="TPR-like"/>
    <property type="match status" value="2"/>
</dbReference>
<comment type="caution">
    <text evidence="7">The sequence shown here is derived from an EMBL/GenBank/DDBJ whole genome shotgun (WGS) entry which is preliminary data.</text>
</comment>
<evidence type="ECO:0000313" key="7">
    <source>
        <dbReference type="EMBL" id="OIJ43268.1"/>
    </source>
</evidence>
<dbReference type="EMBL" id="JRYB01000001">
    <property type="protein sequence ID" value="OIJ43268.1"/>
    <property type="molecule type" value="Genomic_DNA"/>
</dbReference>
<organism evidence="7 8">
    <name type="scientific">Massilia timonae</name>
    <dbReference type="NCBI Taxonomy" id="47229"/>
    <lineage>
        <taxon>Bacteria</taxon>
        <taxon>Pseudomonadati</taxon>
        <taxon>Pseudomonadota</taxon>
        <taxon>Betaproteobacteria</taxon>
        <taxon>Burkholderiales</taxon>
        <taxon>Oxalobacteraceae</taxon>
        <taxon>Telluria group</taxon>
        <taxon>Massilia</taxon>
    </lineage>
</organism>
<proteinExistence type="predicted"/>
<dbReference type="NCBIfam" id="TIGR00254">
    <property type="entry name" value="GGDEF"/>
    <property type="match status" value="1"/>
</dbReference>
<dbReference type="InterPro" id="IPR011990">
    <property type="entry name" value="TPR-like_helical_dom_sf"/>
</dbReference>
<keyword evidence="4" id="KW-0472">Membrane</keyword>
<comment type="catalytic activity">
    <reaction evidence="2">
        <text>2 GTP = 3',3'-c-di-GMP + 2 diphosphate</text>
        <dbReference type="Rhea" id="RHEA:24898"/>
        <dbReference type="ChEBI" id="CHEBI:33019"/>
        <dbReference type="ChEBI" id="CHEBI:37565"/>
        <dbReference type="ChEBI" id="CHEBI:58805"/>
        <dbReference type="EC" id="2.7.7.65"/>
    </reaction>
</comment>
<dbReference type="SUPFAM" id="SSF55073">
    <property type="entry name" value="Nucleotide cyclase"/>
    <property type="match status" value="1"/>
</dbReference>
<reference evidence="7 8" key="1">
    <citation type="submission" date="2014-10" db="EMBL/GenBank/DDBJ databases">
        <authorList>
            <person name="Seo M.-J."/>
            <person name="Seok Y.J."/>
            <person name="Cha I.-T."/>
        </authorList>
    </citation>
    <scope>NUCLEOTIDE SEQUENCE [LARGE SCALE GENOMIC DNA]</scope>
    <source>
        <strain evidence="7 8">NEU</strain>
    </source>
</reference>
<keyword evidence="3" id="KW-0175">Coiled coil</keyword>
<dbReference type="RefSeq" id="WP_005665610.1">
    <property type="nucleotide sequence ID" value="NZ_CAUQYF010000044.1"/>
</dbReference>
<keyword evidence="4" id="KW-1133">Transmembrane helix</keyword>
<evidence type="ECO:0000256" key="1">
    <source>
        <dbReference type="ARBA" id="ARBA00012528"/>
    </source>
</evidence>
<evidence type="ECO:0000313" key="8">
    <source>
        <dbReference type="Proteomes" id="UP000180246"/>
    </source>
</evidence>
<dbReference type="InterPro" id="IPR043128">
    <property type="entry name" value="Rev_trsase/Diguanyl_cyclase"/>
</dbReference>
<evidence type="ECO:0000256" key="3">
    <source>
        <dbReference type="SAM" id="Coils"/>
    </source>
</evidence>
<dbReference type="SMART" id="SM00267">
    <property type="entry name" value="GGDEF"/>
    <property type="match status" value="1"/>
</dbReference>
<dbReference type="InterPro" id="IPR029787">
    <property type="entry name" value="Nucleotide_cyclase"/>
</dbReference>
<dbReference type="PANTHER" id="PTHR45138">
    <property type="entry name" value="REGULATORY COMPONENTS OF SENSORY TRANSDUCTION SYSTEM"/>
    <property type="match status" value="1"/>
</dbReference>
<name>A0A1S2NDY0_9BURK</name>
<dbReference type="GO" id="GO:0052621">
    <property type="term" value="F:diguanylate cyclase activity"/>
    <property type="evidence" value="ECO:0007669"/>
    <property type="project" value="UniProtKB-EC"/>
</dbReference>
<feature type="chain" id="PRO_5035274720" description="diguanylate cyclase" evidence="5">
    <location>
        <begin position="31"/>
        <end position="687"/>
    </location>
</feature>
<dbReference type="Proteomes" id="UP000180246">
    <property type="component" value="Unassembled WGS sequence"/>
</dbReference>
<dbReference type="CDD" id="cd01949">
    <property type="entry name" value="GGDEF"/>
    <property type="match status" value="1"/>
</dbReference>
<evidence type="ECO:0000256" key="2">
    <source>
        <dbReference type="ARBA" id="ARBA00034247"/>
    </source>
</evidence>
<evidence type="ECO:0000256" key="5">
    <source>
        <dbReference type="SAM" id="SignalP"/>
    </source>
</evidence>
<protein>
    <recommendedName>
        <fullName evidence="1">diguanylate cyclase</fullName>
        <ecNumber evidence="1">2.7.7.65</ecNumber>
    </recommendedName>
</protein>
<feature type="transmembrane region" description="Helical" evidence="4">
    <location>
        <begin position="435"/>
        <end position="454"/>
    </location>
</feature>
<feature type="coiled-coil region" evidence="3">
    <location>
        <begin position="414"/>
        <end position="477"/>
    </location>
</feature>
<dbReference type="Gene3D" id="1.25.40.10">
    <property type="entry name" value="Tetratricopeptide repeat domain"/>
    <property type="match status" value="2"/>
</dbReference>
<feature type="signal peptide" evidence="5">
    <location>
        <begin position="1"/>
        <end position="30"/>
    </location>
</feature>
<dbReference type="PANTHER" id="PTHR45138:SF9">
    <property type="entry name" value="DIGUANYLATE CYCLASE DGCM-RELATED"/>
    <property type="match status" value="1"/>
</dbReference>
<gene>
    <name evidence="7" type="ORF">LO55_2285</name>
</gene>
<dbReference type="GO" id="GO:1902201">
    <property type="term" value="P:negative regulation of bacterial-type flagellum-dependent cell motility"/>
    <property type="evidence" value="ECO:0007669"/>
    <property type="project" value="TreeGrafter"/>
</dbReference>
<dbReference type="AlphaFoldDB" id="A0A1S2NDY0"/>
<dbReference type="PROSITE" id="PS50887">
    <property type="entry name" value="GGDEF"/>
    <property type="match status" value="1"/>
</dbReference>